<gene>
    <name evidence="10" type="ORF">RHS01_00526</name>
</gene>
<dbReference type="InterPro" id="IPR012953">
    <property type="entry name" value="BOP1_N_dom"/>
</dbReference>
<evidence type="ECO:0000256" key="4">
    <source>
        <dbReference type="ARBA" id="ARBA00022574"/>
    </source>
</evidence>
<evidence type="ECO:0000256" key="8">
    <source>
        <dbReference type="SAM" id="MobiDB-lite"/>
    </source>
</evidence>
<evidence type="ECO:0000256" key="6">
    <source>
        <dbReference type="ARBA" id="ARBA00023242"/>
    </source>
</evidence>
<feature type="region of interest" description="Disordered" evidence="8">
    <location>
        <begin position="869"/>
        <end position="972"/>
    </location>
</feature>
<evidence type="ECO:0000313" key="11">
    <source>
        <dbReference type="Proteomes" id="UP000614334"/>
    </source>
</evidence>
<evidence type="ECO:0000259" key="9">
    <source>
        <dbReference type="SMART" id="SM01035"/>
    </source>
</evidence>
<name>A0A8H7M9H4_9AGAM</name>
<feature type="region of interest" description="Disordered" evidence="8">
    <location>
        <begin position="231"/>
        <end position="275"/>
    </location>
</feature>
<dbReference type="GO" id="GO:0000463">
    <property type="term" value="P:maturation of LSU-rRNA from tricistronic rRNA transcript (SSU-rRNA, 5.8S rRNA, LSU-rRNA)"/>
    <property type="evidence" value="ECO:0007669"/>
    <property type="project" value="TreeGrafter"/>
</dbReference>
<evidence type="ECO:0000256" key="3">
    <source>
        <dbReference type="ARBA" id="ARBA00022552"/>
    </source>
</evidence>
<keyword evidence="3" id="KW-0698">rRNA processing</keyword>
<dbReference type="Pfam" id="PF00400">
    <property type="entry name" value="WD40"/>
    <property type="match status" value="1"/>
</dbReference>
<dbReference type="AlphaFoldDB" id="A0A8H7M9H4"/>
<dbReference type="Gene3D" id="2.130.10.10">
    <property type="entry name" value="YVTN repeat-like/Quinoprotein amine dehydrogenase"/>
    <property type="match status" value="2"/>
</dbReference>
<dbReference type="PROSITE" id="PS50082">
    <property type="entry name" value="WD_REPEATS_2"/>
    <property type="match status" value="1"/>
</dbReference>
<sequence>MAPKTNGVANGKAANRKRKDLEEEEEEQLGASLDMPVPSDSEDDHDGEESDGEADEFPEIDPASSNEESSSDAESDGPIPIGGKVITSEITGQPKRVYNPIEPDYDSDSSTEEDPNRIGNVPAHWYDDLPHIGYTIDGKKVLRPARGDELDKFLSTVEDPSSWTSALDKSTMKDVQLSAQELDIIRRLQEGENPTLDTIRYEDRPCNPGWPNYTPKTTTRTLPRFYELWSTPADADHQPPLPAPKPSLPTTAESYNPPEEYLPTPEETKEWEETEKQDREQNFCLKNTRPCAWFLLTAICSRTLRTTFGPLFGPKSTAPASLRPFPTHEASRSDVANTRVRCAAVSPDGAWILTGDESGIVRLWEMLIGREAAKWTSKQNRGGGLVSSYRRELLCRWSGGYDTLSHSAVYFAGCSQIYIVLAQPANLPPRPESSSPSLKWTVPNTKQHPNLCSGDYFASVSGNESQGAVWIHQTSKRHSQAPFRKVKGAVQCVLFHPTKPHFFVAICSPVRPRCAKIAQDAYAGYSLDIKHDVHPSGDHIVVGGYDRKLCWFDLELSSKPYKVLRYHSRAIRDDGTVQVFHARVYNDLMTDPLIVPLKVLRDTVSSTGWVSWTLHGSAVGVVGERRSGRKRPAVVQLNMDIHLYTYPPLCRRKETAVPPFWPICGLAECAQCLGPPLSGPTTTSFQVPRADAAPQLCFQCRHGPRAMINGPMTADLGPNQFQQQQIMMQMMLQQQQGMGMGTTERRAAGFAAPAPKRDLDPSGKAAAAATAVPSSDPRSGAAQQAQLQAQIQAAQAAQQAQSGLNNTRLNPVINRRVSAANAVPSTAGPGPMTAAIGGRFGTRAPSLSATTGLNPNAAAFSFGARVGSPTKENREVQAHSASGSPPHPATTVISGGTSLGGASAPAPTANRSQSDPSWRRPSQSSSPESQPQRLSPPVRDQSPISRARPQPLRFISGCPPTRGPPSEVSELGPRNFASRVRSKAIGGLEAMMLARNRRQGLDVEAF</sequence>
<reference evidence="10" key="1">
    <citation type="submission" date="2020-09" db="EMBL/GenBank/DDBJ databases">
        <title>Comparative genome analyses of four rice-infecting Rhizoctonia solani isolates reveal extensive enrichment of homogalacturonan modification genes.</title>
        <authorList>
            <person name="Lee D.-Y."/>
            <person name="Jeon J."/>
            <person name="Kim K.-T."/>
            <person name="Cheong K."/>
            <person name="Song H."/>
            <person name="Choi G."/>
            <person name="Ko J."/>
            <person name="Opiyo S.O."/>
            <person name="Zuo S."/>
            <person name="Madhav S."/>
            <person name="Lee Y.-H."/>
            <person name="Wang G.-L."/>
        </authorList>
    </citation>
    <scope>NUCLEOTIDE SEQUENCE</scope>
    <source>
        <strain evidence="10">AG1-IA B2</strain>
    </source>
</reference>
<dbReference type="PANTHER" id="PTHR17605">
    <property type="entry name" value="RIBOSOME BIOGENESIS PROTEIN BOP1 BLOCK OF PROLIFERATION 1 PROTEIN"/>
    <property type="match status" value="1"/>
</dbReference>
<dbReference type="GO" id="GO:0070545">
    <property type="term" value="C:PeBoW complex"/>
    <property type="evidence" value="ECO:0007669"/>
    <property type="project" value="TreeGrafter"/>
</dbReference>
<dbReference type="InterPro" id="IPR028598">
    <property type="entry name" value="BOP1/Erb1"/>
</dbReference>
<keyword evidence="4 7" id="KW-0853">WD repeat</keyword>
<evidence type="ECO:0000256" key="7">
    <source>
        <dbReference type="PROSITE-ProRule" id="PRU00221"/>
    </source>
</evidence>
<dbReference type="SMART" id="SM00320">
    <property type="entry name" value="WD40"/>
    <property type="match status" value="2"/>
</dbReference>
<dbReference type="SMART" id="SM01035">
    <property type="entry name" value="BOP1NT"/>
    <property type="match status" value="1"/>
</dbReference>
<organism evidence="10 11">
    <name type="scientific">Rhizoctonia solani</name>
    <dbReference type="NCBI Taxonomy" id="456999"/>
    <lineage>
        <taxon>Eukaryota</taxon>
        <taxon>Fungi</taxon>
        <taxon>Dikarya</taxon>
        <taxon>Basidiomycota</taxon>
        <taxon>Agaricomycotina</taxon>
        <taxon>Agaricomycetes</taxon>
        <taxon>Cantharellales</taxon>
        <taxon>Ceratobasidiaceae</taxon>
        <taxon>Rhizoctonia</taxon>
    </lineage>
</organism>
<accession>A0A8H7M9H4</accession>
<feature type="domain" description="BOP1 N-terminal" evidence="9">
    <location>
        <begin position="126"/>
        <end position="326"/>
    </location>
</feature>
<keyword evidence="2" id="KW-0690">Ribosome biogenesis</keyword>
<dbReference type="InterPro" id="IPR001680">
    <property type="entry name" value="WD40_rpt"/>
</dbReference>
<evidence type="ECO:0000256" key="5">
    <source>
        <dbReference type="ARBA" id="ARBA00022737"/>
    </source>
</evidence>
<dbReference type="EMBL" id="JACYCF010000001">
    <property type="protein sequence ID" value="KAF8761538.1"/>
    <property type="molecule type" value="Genomic_DNA"/>
</dbReference>
<protein>
    <submittedName>
        <fullName evidence="10">Ribosome biogenesis protein YTM1</fullName>
    </submittedName>
</protein>
<feature type="compositionally biased region" description="Acidic residues" evidence="8">
    <location>
        <begin position="40"/>
        <end position="59"/>
    </location>
</feature>
<evidence type="ECO:0000313" key="10">
    <source>
        <dbReference type="EMBL" id="KAF8761538.1"/>
    </source>
</evidence>
<comment type="caution">
    <text evidence="10">The sequence shown here is derived from an EMBL/GenBank/DDBJ whole genome shotgun (WGS) entry which is preliminary data.</text>
</comment>
<dbReference type="GO" id="GO:0043021">
    <property type="term" value="F:ribonucleoprotein complex binding"/>
    <property type="evidence" value="ECO:0007669"/>
    <property type="project" value="TreeGrafter"/>
</dbReference>
<feature type="repeat" description="WD" evidence="7">
    <location>
        <begin position="340"/>
        <end position="374"/>
    </location>
</feature>
<dbReference type="PANTHER" id="PTHR17605:SF0">
    <property type="entry name" value="RIBOSOME BIOGENESIS PROTEIN BOP1"/>
    <property type="match status" value="1"/>
</dbReference>
<evidence type="ECO:0000256" key="2">
    <source>
        <dbReference type="ARBA" id="ARBA00022517"/>
    </source>
</evidence>
<feature type="compositionally biased region" description="Low complexity" evidence="8">
    <location>
        <begin position="911"/>
        <end position="937"/>
    </location>
</feature>
<keyword evidence="5" id="KW-0677">Repeat</keyword>
<keyword evidence="6" id="KW-0539">Nucleus</keyword>
<feature type="compositionally biased region" description="Low complexity" evidence="8">
    <location>
        <begin position="248"/>
        <end position="265"/>
    </location>
</feature>
<feature type="region of interest" description="Disordered" evidence="8">
    <location>
        <begin position="749"/>
        <end position="786"/>
    </location>
</feature>
<dbReference type="Pfam" id="PF08145">
    <property type="entry name" value="BOP1NT"/>
    <property type="match status" value="2"/>
</dbReference>
<feature type="region of interest" description="Disordered" evidence="8">
    <location>
        <begin position="1"/>
        <end position="117"/>
    </location>
</feature>
<dbReference type="GO" id="GO:0030687">
    <property type="term" value="C:preribosome, large subunit precursor"/>
    <property type="evidence" value="ECO:0007669"/>
    <property type="project" value="TreeGrafter"/>
</dbReference>
<proteinExistence type="predicted"/>
<feature type="compositionally biased region" description="Acidic residues" evidence="8">
    <location>
        <begin position="103"/>
        <end position="113"/>
    </location>
</feature>
<dbReference type="Proteomes" id="UP000614334">
    <property type="component" value="Unassembled WGS sequence"/>
</dbReference>
<comment type="subcellular location">
    <subcellularLocation>
        <location evidence="1">Nucleus</location>
        <location evidence="1">Nucleolus</location>
    </subcellularLocation>
</comment>
<dbReference type="SUPFAM" id="SSF50978">
    <property type="entry name" value="WD40 repeat-like"/>
    <property type="match status" value="1"/>
</dbReference>
<dbReference type="InterPro" id="IPR015943">
    <property type="entry name" value="WD40/YVTN_repeat-like_dom_sf"/>
</dbReference>
<evidence type="ECO:0000256" key="1">
    <source>
        <dbReference type="ARBA" id="ARBA00004604"/>
    </source>
</evidence>
<dbReference type="InterPro" id="IPR036322">
    <property type="entry name" value="WD40_repeat_dom_sf"/>
</dbReference>